<protein>
    <recommendedName>
        <fullName evidence="4">DUF975 family protein</fullName>
    </recommendedName>
</protein>
<accession>A0ABU3SYJ6</accession>
<feature type="transmembrane region" description="Helical" evidence="1">
    <location>
        <begin position="190"/>
        <end position="223"/>
    </location>
</feature>
<feature type="transmembrane region" description="Helical" evidence="1">
    <location>
        <begin position="147"/>
        <end position="169"/>
    </location>
</feature>
<keyword evidence="1" id="KW-0472">Membrane</keyword>
<evidence type="ECO:0000313" key="2">
    <source>
        <dbReference type="EMBL" id="MDU0355084.1"/>
    </source>
</evidence>
<keyword evidence="1" id="KW-0812">Transmembrane</keyword>
<dbReference type="Proteomes" id="UP001247805">
    <property type="component" value="Unassembled WGS sequence"/>
</dbReference>
<evidence type="ECO:0008006" key="4">
    <source>
        <dbReference type="Google" id="ProtNLM"/>
    </source>
</evidence>
<feature type="transmembrane region" description="Helical" evidence="1">
    <location>
        <begin position="47"/>
        <end position="67"/>
    </location>
</feature>
<name>A0ABU3SYJ6_9ALTE</name>
<proteinExistence type="predicted"/>
<comment type="caution">
    <text evidence="2">The sequence shown here is derived from an EMBL/GenBank/DDBJ whole genome shotgun (WGS) entry which is preliminary data.</text>
</comment>
<dbReference type="RefSeq" id="WP_316026639.1">
    <property type="nucleotide sequence ID" value="NZ_JAWDIO010000002.1"/>
</dbReference>
<keyword evidence="3" id="KW-1185">Reference proteome</keyword>
<sequence length="254" mass="27960">MEEQKFEVIGGSLEKSLNGETRLDLKALAKEAWDLTKDRKYEVMQGVIFIFFIGILLSIVIQSFFGVTDIQTASPEVSMMVKIIGIVITAPIIATMLLLGISHSVGSKPPFLVLFKKILGSVLVILLTLAIAVLTDLSSALASSVSVLIGYIVLVYLGMATGFSMMLLVEKNLAPSQTIIQSFKVYNRFILPLSFFYFASVVLFVLGVFTLGIAYIWLIPFYINLKGILYRELFGVKVAKVDNNTQNNGSVFHA</sequence>
<evidence type="ECO:0000256" key="1">
    <source>
        <dbReference type="SAM" id="Phobius"/>
    </source>
</evidence>
<evidence type="ECO:0000313" key="3">
    <source>
        <dbReference type="Proteomes" id="UP001247805"/>
    </source>
</evidence>
<reference evidence="2 3" key="1">
    <citation type="submission" date="2023-10" db="EMBL/GenBank/DDBJ databases">
        <title>Glaciecola aquimarina strain GGW-M5 nov., isolated from a coastal seawater.</title>
        <authorList>
            <person name="Bayburt H."/>
            <person name="Kim J.M."/>
            <person name="Choi B.J."/>
            <person name="Jeon C.O."/>
        </authorList>
    </citation>
    <scope>NUCLEOTIDE SEQUENCE [LARGE SCALE GENOMIC DNA]</scope>
    <source>
        <strain evidence="2 3">KCTC 32108</strain>
    </source>
</reference>
<feature type="transmembrane region" description="Helical" evidence="1">
    <location>
        <begin position="113"/>
        <end position="135"/>
    </location>
</feature>
<gene>
    <name evidence="2" type="ORF">RS130_15305</name>
</gene>
<dbReference type="EMBL" id="JAWDIO010000002">
    <property type="protein sequence ID" value="MDU0355084.1"/>
    <property type="molecule type" value="Genomic_DNA"/>
</dbReference>
<keyword evidence="1" id="KW-1133">Transmembrane helix</keyword>
<feature type="transmembrane region" description="Helical" evidence="1">
    <location>
        <begin position="79"/>
        <end position="101"/>
    </location>
</feature>
<organism evidence="2 3">
    <name type="scientific">Paraglaciecola aquimarina</name>
    <dbReference type="NCBI Taxonomy" id="1235557"/>
    <lineage>
        <taxon>Bacteria</taxon>
        <taxon>Pseudomonadati</taxon>
        <taxon>Pseudomonadota</taxon>
        <taxon>Gammaproteobacteria</taxon>
        <taxon>Alteromonadales</taxon>
        <taxon>Alteromonadaceae</taxon>
        <taxon>Paraglaciecola</taxon>
    </lineage>
</organism>